<dbReference type="GO" id="GO:0022857">
    <property type="term" value="F:transmembrane transporter activity"/>
    <property type="evidence" value="ECO:0007669"/>
    <property type="project" value="InterPro"/>
</dbReference>
<evidence type="ECO:0000313" key="7">
    <source>
        <dbReference type="Proteomes" id="UP000011715"/>
    </source>
</evidence>
<comment type="subcellular location">
    <subcellularLocation>
        <location evidence="1">Membrane</location>
        <topology evidence="1">Multi-pass membrane protein</topology>
    </subcellularLocation>
</comment>
<gene>
    <name evidence="5" type="ORF">MAPG_06810</name>
</gene>
<accession>A0A0C4E319</accession>
<dbReference type="eggNOG" id="KOG2504">
    <property type="taxonomic scope" value="Eukaryota"/>
</dbReference>
<feature type="transmembrane region" description="Helical" evidence="3">
    <location>
        <begin position="408"/>
        <end position="429"/>
    </location>
</feature>
<feature type="transmembrane region" description="Helical" evidence="3">
    <location>
        <begin position="313"/>
        <end position="332"/>
    </location>
</feature>
<feature type="domain" description="Major facilitator superfamily (MFS) profile" evidence="4">
    <location>
        <begin position="37"/>
        <end position="437"/>
    </location>
</feature>
<evidence type="ECO:0000256" key="3">
    <source>
        <dbReference type="SAM" id="Phobius"/>
    </source>
</evidence>
<dbReference type="PANTHER" id="PTHR11360:SF234">
    <property type="entry name" value="MFS-TYPE TRANSPORTER DBAD-RELATED"/>
    <property type="match status" value="1"/>
</dbReference>
<dbReference type="EnsemblFungi" id="MAPG_06810T0">
    <property type="protein sequence ID" value="MAPG_06810T0"/>
    <property type="gene ID" value="MAPG_06810"/>
</dbReference>
<keyword evidence="3" id="KW-1133">Transmembrane helix</keyword>
<dbReference type="Gene3D" id="1.20.1250.20">
    <property type="entry name" value="MFS general substrate transporter like domains"/>
    <property type="match status" value="2"/>
</dbReference>
<name>A0A0C4E319_MAGP6</name>
<reference evidence="6" key="4">
    <citation type="journal article" date="2015" name="G3 (Bethesda)">
        <title>Genome sequences of three phytopathogenic species of the Magnaporthaceae family of fungi.</title>
        <authorList>
            <person name="Okagaki L.H."/>
            <person name="Nunes C.C."/>
            <person name="Sailsbery J."/>
            <person name="Clay B."/>
            <person name="Brown D."/>
            <person name="John T."/>
            <person name="Oh Y."/>
            <person name="Young N."/>
            <person name="Fitzgerald M."/>
            <person name="Haas B.J."/>
            <person name="Zeng Q."/>
            <person name="Young S."/>
            <person name="Adiconis X."/>
            <person name="Fan L."/>
            <person name="Levin J.Z."/>
            <person name="Mitchell T.K."/>
            <person name="Okubara P.A."/>
            <person name="Farman M.L."/>
            <person name="Kohn L.M."/>
            <person name="Birren B."/>
            <person name="Ma L.-J."/>
            <person name="Dean R.A."/>
        </authorList>
    </citation>
    <scope>NUCLEOTIDE SEQUENCE</scope>
    <source>
        <strain evidence="6">ATCC 64411 / 73-15</strain>
    </source>
</reference>
<evidence type="ECO:0000313" key="6">
    <source>
        <dbReference type="EnsemblFungi" id="MAPG_06810T0"/>
    </source>
</evidence>
<reference evidence="6" key="5">
    <citation type="submission" date="2015-06" db="UniProtKB">
        <authorList>
            <consortium name="EnsemblFungi"/>
        </authorList>
    </citation>
    <scope>IDENTIFICATION</scope>
    <source>
        <strain evidence="6">ATCC 64411</strain>
    </source>
</reference>
<feature type="transmembrane region" description="Helical" evidence="3">
    <location>
        <begin position="338"/>
        <end position="363"/>
    </location>
</feature>
<dbReference type="InterPro" id="IPR050327">
    <property type="entry name" value="Proton-linked_MCT"/>
</dbReference>
<feature type="transmembrane region" description="Helical" evidence="3">
    <location>
        <begin position="166"/>
        <end position="185"/>
    </location>
</feature>
<organism evidence="6 7">
    <name type="scientific">Magnaporthiopsis poae (strain ATCC 64411 / 73-15)</name>
    <name type="common">Kentucky bluegrass fungus</name>
    <name type="synonym">Magnaporthe poae</name>
    <dbReference type="NCBI Taxonomy" id="644358"/>
    <lineage>
        <taxon>Eukaryota</taxon>
        <taxon>Fungi</taxon>
        <taxon>Dikarya</taxon>
        <taxon>Ascomycota</taxon>
        <taxon>Pezizomycotina</taxon>
        <taxon>Sordariomycetes</taxon>
        <taxon>Sordariomycetidae</taxon>
        <taxon>Magnaporthales</taxon>
        <taxon>Magnaporthaceae</taxon>
        <taxon>Magnaporthiopsis</taxon>
    </lineage>
</organism>
<dbReference type="AlphaFoldDB" id="A0A0C4E319"/>
<dbReference type="InterPro" id="IPR011701">
    <property type="entry name" value="MFS"/>
</dbReference>
<sequence>MGPAPARIGAAATADAAVEPRPDAISDLDSIPDGGATAWLQVLGSWVILVDTWGLVNSFGVFQTHYKATMLPSTSPSSISWIGSLQASLLMLVGVVSGPLYDMGYFRALIGTGLLLIVLGQFLLSICTTFWQVLLTQGIMTGIGMGLTFLPSTTILAQYFHRRRALVLGISSTGSPIAGTVIPILFSRLEPRLGFGWPSGCWPSIPWSSGILLAISAVPLACMRTRVPPAAHRRRFFDPTAVRDAVFMTHVLGAFCAFAVMYVPYFYLQLFSQTRDGLASPSVSPYVVTMLNVGSIVGRVLPNSLADRVGSLNVLAVCGLAAASLVLGWFGVRDLAGLATFAVLYGLFSGGIVSVTPSVLMTLTPDPGRVGARLGMAFSCTGFATLIGTPIAGVIVGNFTDERWRGVIGFSSGGLLAATALYLICRVLLYRSNRKLKA</sequence>
<reference evidence="7" key="1">
    <citation type="submission" date="2010-05" db="EMBL/GenBank/DDBJ databases">
        <title>The genome sequence of Magnaporthe poae strain ATCC 64411.</title>
        <authorList>
            <person name="Ma L.-J."/>
            <person name="Dead R."/>
            <person name="Young S."/>
            <person name="Zeng Q."/>
            <person name="Koehrsen M."/>
            <person name="Alvarado L."/>
            <person name="Berlin A."/>
            <person name="Chapman S.B."/>
            <person name="Chen Z."/>
            <person name="Freedman E."/>
            <person name="Gellesch M."/>
            <person name="Goldberg J."/>
            <person name="Griggs A."/>
            <person name="Gujja S."/>
            <person name="Heilman E.R."/>
            <person name="Heiman D."/>
            <person name="Hepburn T."/>
            <person name="Howarth C."/>
            <person name="Jen D."/>
            <person name="Larson L."/>
            <person name="Mehta T."/>
            <person name="Neiman D."/>
            <person name="Pearson M."/>
            <person name="Roberts A."/>
            <person name="Saif S."/>
            <person name="Shea T."/>
            <person name="Shenoy N."/>
            <person name="Sisk P."/>
            <person name="Stolte C."/>
            <person name="Sykes S."/>
            <person name="Walk T."/>
            <person name="White J."/>
            <person name="Yandava C."/>
            <person name="Haas B."/>
            <person name="Nusbaum C."/>
            <person name="Birren B."/>
        </authorList>
    </citation>
    <scope>NUCLEOTIDE SEQUENCE [LARGE SCALE GENOMIC DNA]</scope>
    <source>
        <strain evidence="7">ATCC 64411 / 73-15</strain>
    </source>
</reference>
<feature type="transmembrane region" description="Helical" evidence="3">
    <location>
        <begin position="108"/>
        <end position="133"/>
    </location>
</feature>
<dbReference type="InterPro" id="IPR020846">
    <property type="entry name" value="MFS_dom"/>
</dbReference>
<dbReference type="GO" id="GO:0016020">
    <property type="term" value="C:membrane"/>
    <property type="evidence" value="ECO:0007669"/>
    <property type="project" value="UniProtKB-SubCell"/>
</dbReference>
<feature type="transmembrane region" description="Helical" evidence="3">
    <location>
        <begin position="139"/>
        <end position="159"/>
    </location>
</feature>
<feature type="transmembrane region" description="Helical" evidence="3">
    <location>
        <begin position="205"/>
        <end position="223"/>
    </location>
</feature>
<dbReference type="SUPFAM" id="SSF103473">
    <property type="entry name" value="MFS general substrate transporter"/>
    <property type="match status" value="1"/>
</dbReference>
<evidence type="ECO:0000256" key="1">
    <source>
        <dbReference type="ARBA" id="ARBA00004141"/>
    </source>
</evidence>
<dbReference type="Proteomes" id="UP000011715">
    <property type="component" value="Unassembled WGS sequence"/>
</dbReference>
<evidence type="ECO:0000259" key="4">
    <source>
        <dbReference type="PROSITE" id="PS50850"/>
    </source>
</evidence>
<comment type="similarity">
    <text evidence="2">Belongs to the major facilitator superfamily. Monocarboxylate porter (TC 2.A.1.13) family.</text>
</comment>
<dbReference type="PANTHER" id="PTHR11360">
    <property type="entry name" value="MONOCARBOXYLATE TRANSPORTER"/>
    <property type="match status" value="1"/>
</dbReference>
<dbReference type="Pfam" id="PF07690">
    <property type="entry name" value="MFS_1"/>
    <property type="match status" value="1"/>
</dbReference>
<dbReference type="OMA" id="LICFGMF"/>
<evidence type="ECO:0000313" key="5">
    <source>
        <dbReference type="EMBL" id="KLU87819.1"/>
    </source>
</evidence>
<feature type="transmembrane region" description="Helical" evidence="3">
    <location>
        <begin position="283"/>
        <end position="301"/>
    </location>
</feature>
<proteinExistence type="inferred from homology"/>
<feature type="transmembrane region" description="Helical" evidence="3">
    <location>
        <begin position="375"/>
        <end position="396"/>
    </location>
</feature>
<dbReference type="PROSITE" id="PS50850">
    <property type="entry name" value="MFS"/>
    <property type="match status" value="1"/>
</dbReference>
<protein>
    <recommendedName>
        <fullName evidence="4">Major facilitator superfamily (MFS) profile domain-containing protein</fullName>
    </recommendedName>
</protein>
<evidence type="ECO:0000256" key="2">
    <source>
        <dbReference type="ARBA" id="ARBA00006727"/>
    </source>
</evidence>
<dbReference type="VEuPathDB" id="FungiDB:MAPG_06810"/>
<keyword evidence="3" id="KW-0472">Membrane</keyword>
<reference evidence="5" key="3">
    <citation type="submission" date="2011-03" db="EMBL/GenBank/DDBJ databases">
        <title>Annotation of Magnaporthe poae ATCC 64411.</title>
        <authorList>
            <person name="Ma L.-J."/>
            <person name="Dead R."/>
            <person name="Young S.K."/>
            <person name="Zeng Q."/>
            <person name="Gargeya S."/>
            <person name="Fitzgerald M."/>
            <person name="Haas B."/>
            <person name="Abouelleil A."/>
            <person name="Alvarado L."/>
            <person name="Arachchi H.M."/>
            <person name="Berlin A."/>
            <person name="Brown A."/>
            <person name="Chapman S.B."/>
            <person name="Chen Z."/>
            <person name="Dunbar C."/>
            <person name="Freedman E."/>
            <person name="Gearin G."/>
            <person name="Gellesch M."/>
            <person name="Goldberg J."/>
            <person name="Griggs A."/>
            <person name="Gujja S."/>
            <person name="Heiman D."/>
            <person name="Howarth C."/>
            <person name="Larson L."/>
            <person name="Lui A."/>
            <person name="MacDonald P.J.P."/>
            <person name="Mehta T."/>
            <person name="Montmayeur A."/>
            <person name="Murphy C."/>
            <person name="Neiman D."/>
            <person name="Pearson M."/>
            <person name="Priest M."/>
            <person name="Roberts A."/>
            <person name="Saif S."/>
            <person name="Shea T."/>
            <person name="Shenoy N."/>
            <person name="Sisk P."/>
            <person name="Stolte C."/>
            <person name="Sykes S."/>
            <person name="Yandava C."/>
            <person name="Wortman J."/>
            <person name="Nusbaum C."/>
            <person name="Birren B."/>
        </authorList>
    </citation>
    <scope>NUCLEOTIDE SEQUENCE</scope>
    <source>
        <strain evidence="5">ATCC 64411</strain>
    </source>
</reference>
<dbReference type="EMBL" id="GL876970">
    <property type="protein sequence ID" value="KLU87819.1"/>
    <property type="molecule type" value="Genomic_DNA"/>
</dbReference>
<feature type="transmembrane region" description="Helical" evidence="3">
    <location>
        <begin position="244"/>
        <end position="263"/>
    </location>
</feature>
<keyword evidence="3" id="KW-0812">Transmembrane</keyword>
<feature type="transmembrane region" description="Helical" evidence="3">
    <location>
        <begin position="79"/>
        <end position="101"/>
    </location>
</feature>
<dbReference type="OrthoDB" id="6509908at2759"/>
<reference evidence="5" key="2">
    <citation type="submission" date="2010-05" db="EMBL/GenBank/DDBJ databases">
        <title>The Genome Sequence of Magnaporthe poae strain ATCC 64411.</title>
        <authorList>
            <consortium name="The Broad Institute Genome Sequencing Platform"/>
            <consortium name="Broad Institute Genome Sequencing Center for Infectious Disease"/>
            <person name="Ma L.-J."/>
            <person name="Dead R."/>
            <person name="Young S."/>
            <person name="Zeng Q."/>
            <person name="Koehrsen M."/>
            <person name="Alvarado L."/>
            <person name="Berlin A."/>
            <person name="Chapman S.B."/>
            <person name="Chen Z."/>
            <person name="Freedman E."/>
            <person name="Gellesch M."/>
            <person name="Goldberg J."/>
            <person name="Griggs A."/>
            <person name="Gujja S."/>
            <person name="Heilman E.R."/>
            <person name="Heiman D."/>
            <person name="Hepburn T."/>
            <person name="Howarth C."/>
            <person name="Jen D."/>
            <person name="Larson L."/>
            <person name="Mehta T."/>
            <person name="Neiman D."/>
            <person name="Pearson M."/>
            <person name="Roberts A."/>
            <person name="Saif S."/>
            <person name="Shea T."/>
            <person name="Shenoy N."/>
            <person name="Sisk P."/>
            <person name="Stolte C."/>
            <person name="Sykes S."/>
            <person name="Walk T."/>
            <person name="White J."/>
            <person name="Yandava C."/>
            <person name="Haas B."/>
            <person name="Nusbaum C."/>
            <person name="Birren B."/>
        </authorList>
    </citation>
    <scope>NUCLEOTIDE SEQUENCE</scope>
    <source>
        <strain evidence="5">ATCC 64411</strain>
    </source>
</reference>
<dbReference type="InterPro" id="IPR036259">
    <property type="entry name" value="MFS_trans_sf"/>
</dbReference>
<dbReference type="EMBL" id="ADBL01001641">
    <property type="status" value="NOT_ANNOTATED_CDS"/>
    <property type="molecule type" value="Genomic_DNA"/>
</dbReference>
<keyword evidence="7" id="KW-1185">Reference proteome</keyword>